<keyword evidence="3" id="KW-0067">ATP-binding</keyword>
<feature type="region of interest" description="Disordered" evidence="4">
    <location>
        <begin position="135"/>
        <end position="163"/>
    </location>
</feature>
<dbReference type="InterPro" id="IPR000330">
    <property type="entry name" value="SNF2_N"/>
</dbReference>
<dbReference type="PANTHER" id="PTHR45626:SF16">
    <property type="entry name" value="ATP-DEPENDENT HELICASE ULS1"/>
    <property type="match status" value="1"/>
</dbReference>
<dbReference type="Gene3D" id="3.40.50.10810">
    <property type="entry name" value="Tandem AAA-ATPase domain"/>
    <property type="match status" value="3"/>
</dbReference>
<dbReference type="InterPro" id="IPR038718">
    <property type="entry name" value="SNF2-like_sf"/>
</dbReference>
<dbReference type="AlphaFoldDB" id="A0A1D6GA78"/>
<dbReference type="InterPro" id="IPR014001">
    <property type="entry name" value="Helicase_ATP-bd"/>
</dbReference>
<dbReference type="GO" id="GO:0016787">
    <property type="term" value="F:hydrolase activity"/>
    <property type="evidence" value="ECO:0007669"/>
    <property type="project" value="UniProtKB-KW"/>
</dbReference>
<accession>A0A1D6GA78</accession>
<protein>
    <submittedName>
        <fullName evidence="5">SNF2 domain-containing protein / helicase domain-containing protein / zinc finger protein-related</fullName>
    </submittedName>
</protein>
<dbReference type="PROSITE" id="PS51192">
    <property type="entry name" value="HELICASE_ATP_BIND_1"/>
    <property type="match status" value="1"/>
</dbReference>
<evidence type="ECO:0000256" key="4">
    <source>
        <dbReference type="SAM" id="MobiDB-lite"/>
    </source>
</evidence>
<evidence type="ECO:0000256" key="2">
    <source>
        <dbReference type="ARBA" id="ARBA00022801"/>
    </source>
</evidence>
<organism evidence="5">
    <name type="scientific">Zea mays</name>
    <name type="common">Maize</name>
    <dbReference type="NCBI Taxonomy" id="4577"/>
    <lineage>
        <taxon>Eukaryota</taxon>
        <taxon>Viridiplantae</taxon>
        <taxon>Streptophyta</taxon>
        <taxon>Embryophyta</taxon>
        <taxon>Tracheophyta</taxon>
        <taxon>Spermatophyta</taxon>
        <taxon>Magnoliopsida</taxon>
        <taxon>Liliopsida</taxon>
        <taxon>Poales</taxon>
        <taxon>Poaceae</taxon>
        <taxon>PACMAD clade</taxon>
        <taxon>Panicoideae</taxon>
        <taxon>Andropogonodae</taxon>
        <taxon>Andropogoneae</taxon>
        <taxon>Tripsacinae</taxon>
        <taxon>Zea</taxon>
    </lineage>
</organism>
<dbReference type="CDD" id="cd18008">
    <property type="entry name" value="DEXDc_SHPRH-like"/>
    <property type="match status" value="1"/>
</dbReference>
<feature type="region of interest" description="Disordered" evidence="4">
    <location>
        <begin position="679"/>
        <end position="723"/>
    </location>
</feature>
<keyword evidence="5" id="KW-0347">Helicase</keyword>
<feature type="compositionally biased region" description="Basic residues" evidence="4">
    <location>
        <begin position="707"/>
        <end position="720"/>
    </location>
</feature>
<keyword evidence="2" id="KW-0378">Hydrolase</keyword>
<dbReference type="GO" id="GO:0004386">
    <property type="term" value="F:helicase activity"/>
    <property type="evidence" value="ECO:0007669"/>
    <property type="project" value="UniProtKB-KW"/>
</dbReference>
<dbReference type="GO" id="GO:0005524">
    <property type="term" value="F:ATP binding"/>
    <property type="evidence" value="ECO:0007669"/>
    <property type="project" value="UniProtKB-KW"/>
</dbReference>
<dbReference type="SMART" id="SM00487">
    <property type="entry name" value="DEXDc"/>
    <property type="match status" value="1"/>
</dbReference>
<dbReference type="Pfam" id="PF00176">
    <property type="entry name" value="SNF2-rel_dom"/>
    <property type="match status" value="1"/>
</dbReference>
<feature type="region of interest" description="Disordered" evidence="4">
    <location>
        <begin position="346"/>
        <end position="373"/>
    </location>
</feature>
<evidence type="ECO:0000256" key="3">
    <source>
        <dbReference type="ARBA" id="ARBA00022840"/>
    </source>
</evidence>
<evidence type="ECO:0000256" key="1">
    <source>
        <dbReference type="ARBA" id="ARBA00022741"/>
    </source>
</evidence>
<proteinExistence type="predicted"/>
<dbReference type="InterPro" id="IPR027417">
    <property type="entry name" value="P-loop_NTPase"/>
</dbReference>
<dbReference type="PANTHER" id="PTHR45626">
    <property type="entry name" value="TRANSCRIPTION TERMINATION FACTOR 2-RELATED"/>
    <property type="match status" value="1"/>
</dbReference>
<dbReference type="EMBL" id="CM000784">
    <property type="protein sequence ID" value="AQL00013.1"/>
    <property type="molecule type" value="Genomic_DNA"/>
</dbReference>
<dbReference type="SUPFAM" id="SSF52540">
    <property type="entry name" value="P-loop containing nucleoside triphosphate hydrolases"/>
    <property type="match status" value="2"/>
</dbReference>
<keyword evidence="1" id="KW-0547">Nucleotide-binding</keyword>
<feature type="compositionally biased region" description="Low complexity" evidence="4">
    <location>
        <begin position="347"/>
        <end position="364"/>
    </location>
</feature>
<reference evidence="5" key="1">
    <citation type="submission" date="2015-12" db="EMBL/GenBank/DDBJ databases">
        <title>Update maize B73 reference genome by single molecule sequencing technologies.</title>
        <authorList>
            <consortium name="Maize Genome Sequencing Project"/>
            <person name="Ware D."/>
        </authorList>
    </citation>
    <scope>NUCLEOTIDE SEQUENCE</scope>
    <source>
        <tissue evidence="5">Seedling</tissue>
    </source>
</reference>
<name>A0A1D6GA78_MAIZE</name>
<dbReference type="Gene3D" id="3.40.50.300">
    <property type="entry name" value="P-loop containing nucleotide triphosphate hydrolases"/>
    <property type="match status" value="1"/>
</dbReference>
<evidence type="ECO:0000313" key="5">
    <source>
        <dbReference type="EMBL" id="AQL00013.1"/>
    </source>
</evidence>
<sequence length="981" mass="109661">MAEEPVVGYDGFEAAGDAGAGGAEDNLSMSLGDFMAFLETEPTSPEEGWKEEQQMQPAVNQGCLEMPANTDCSEDLFQSHEAEMLENAEFWSKSNYSPVEHLECHMEVNMELNEGEQMIDHTEASRYELFSNDLQSQSRTSNLDNEHFPRDASNHANVEATGPPYDLSNGGISTEHSDWSEIKWGSTDEMLGNTGQDDDHFTPMGMFCLTNNTDILDLSCIESNMGERTESIRNGNSSCLTMQEEHLQAECGGYPHPDYISVDMIDERSLHDLPHGLSQNNEQYEMEQLPQNICESGSMQMASPDQYCSSPDQYCDDTSLSDFYMDVSSPESISCEQNQPEDIFFKSESSTDSSPVPSSRNSTTEDADKYLGQPSKQLLDSKIVPFSNQHTFKNMEYQKPLVLDKQYAYRSNNSSIHNSTKGCFSRDGDMVSDLCVLEGNRNPAPAHLWPYQGKFHHNFQQPVYGNSIIPAFGGTRYKPHDERTTLRLALQDISQPNSEANPPDGVLAVPLLRHQKIALSWMVKKETSISLCYGGILADDQGLGKTVSAISLILTERPPVPQSSTKNEPCEAVTLDEDDDCIGPHSEKLMRTCSSQVTSNTVKQENPIVAVKARPAAGTLVVCPTSVLRQWAGELKNKVTSKANLSFLIYHGSNRTKDPNELTKYDVVLTTYSIVSMEVPKQSNPDSDGEEKGKPDPYGAPVSSSGSKKRKASSSKKTKNKSVAESCLPEKPLAKVAWFRVILDEAQSIKNYRTQVARACWGLRAKRRWCLSGTPIQNAVEDLYSYFRFLRYNPYAVYKQFCTLIKIPISRNPNNGYKKLQAVLKPVMLRRTKATMLDGEPIISLPPKTVSLKTVDFTSEERGFYNTLEVESREQFKEYAAAGTVKQNYVNILLMLLRLRQACDHPHLVRGYDSCSSWMSSLEMVKKLPMERQHKLLICLQSCSAFCALCNCLVFPYLTPCSVVCTIYLTLLSWSGLMVFI</sequence>
<dbReference type="InterPro" id="IPR050628">
    <property type="entry name" value="SNF2_RAD54_helicase_TF"/>
</dbReference>
<feature type="compositionally biased region" description="Basic and acidic residues" evidence="4">
    <location>
        <begin position="144"/>
        <end position="153"/>
    </location>
</feature>
<dbReference type="FunFam" id="3.40.50.10810:FF:000068">
    <property type="entry name" value="SNF2 domain-containing protein / helicase domain-containing protein / zinc finger protein-like protein"/>
    <property type="match status" value="1"/>
</dbReference>
<gene>
    <name evidence="5" type="ORF">ZEAMMB73_Zm00001d012624</name>
</gene>